<accession>I3XUW4</accession>
<organism evidence="1 2">
    <name type="scientific">Sulfurospirillum barnesii (strain ATCC 700032 / DSM 10660 / SES-3)</name>
    <dbReference type="NCBI Taxonomy" id="760154"/>
    <lineage>
        <taxon>Bacteria</taxon>
        <taxon>Pseudomonadati</taxon>
        <taxon>Campylobacterota</taxon>
        <taxon>Epsilonproteobacteria</taxon>
        <taxon>Campylobacterales</taxon>
        <taxon>Sulfurospirillaceae</taxon>
        <taxon>Sulfurospirillum</taxon>
    </lineage>
</organism>
<dbReference type="PATRIC" id="fig|760154.4.peg.417"/>
<sequence>MLLIGHEAIAFKPFYHIHAYEDIAKTPSNSTVLFDFHINLAHTCAQENIPFALHVKQIKELMFAHALNASYFVLTKDLALQAQKIADDYLFDGKILLLSNDENDIEFAALHGIDGILFEAGIQVCK</sequence>
<evidence type="ECO:0000313" key="2">
    <source>
        <dbReference type="Proteomes" id="UP000006176"/>
    </source>
</evidence>
<dbReference type="Proteomes" id="UP000006176">
    <property type="component" value="Chromosome"/>
</dbReference>
<dbReference type="OrthoDB" id="5339711at2"/>
<evidence type="ECO:0000313" key="1">
    <source>
        <dbReference type="EMBL" id="AFL67738.1"/>
    </source>
</evidence>
<dbReference type="EMBL" id="CP003333">
    <property type="protein sequence ID" value="AFL67738.1"/>
    <property type="molecule type" value="Genomic_DNA"/>
</dbReference>
<dbReference type="STRING" id="760154.Sulba_0420"/>
<dbReference type="HOGENOM" id="CLU_124385_1_0_7"/>
<protein>
    <submittedName>
        <fullName evidence="1">Uncharacterized protein</fullName>
    </submittedName>
</protein>
<reference evidence="1 2" key="1">
    <citation type="submission" date="2012-06" db="EMBL/GenBank/DDBJ databases">
        <title>Complete sequence of Sulfurospirillum barnesii SES-3.</title>
        <authorList>
            <consortium name="US DOE Joint Genome Institute"/>
            <person name="Lucas S."/>
            <person name="Han J."/>
            <person name="Lapidus A."/>
            <person name="Cheng J.-F."/>
            <person name="Goodwin L."/>
            <person name="Pitluck S."/>
            <person name="Peters L."/>
            <person name="Ovchinnikova G."/>
            <person name="Lu M."/>
            <person name="Detter J.C."/>
            <person name="Han C."/>
            <person name="Tapia R."/>
            <person name="Land M."/>
            <person name="Hauser L."/>
            <person name="Kyrpides N."/>
            <person name="Ivanova N."/>
            <person name="Pagani I."/>
            <person name="Stolz J."/>
            <person name="Arkin A."/>
            <person name="Dehal P."/>
            <person name="Oremland R."/>
            <person name="Saltikov C."/>
            <person name="Basu P."/>
            <person name="Hollibaugh J."/>
            <person name="Newman D."/>
            <person name="Stolyar S."/>
            <person name="Hazen T."/>
            <person name="Woyke T."/>
        </authorList>
    </citation>
    <scope>NUCLEOTIDE SEQUENCE [LARGE SCALE GENOMIC DNA]</scope>
    <source>
        <strain evidence="2">ATCC 700032 / DSM 10660 / SES-3</strain>
    </source>
</reference>
<dbReference type="RefSeq" id="WP_014768618.1">
    <property type="nucleotide sequence ID" value="NC_018002.1"/>
</dbReference>
<dbReference type="KEGG" id="sba:Sulba_0420"/>
<dbReference type="AlphaFoldDB" id="I3XUW4"/>
<name>I3XUW4_SULBS</name>
<gene>
    <name evidence="1" type="ordered locus">Sulba_0420</name>
</gene>
<proteinExistence type="predicted"/>
<keyword evidence="2" id="KW-1185">Reference proteome</keyword>